<protein>
    <submittedName>
        <fullName evidence="6">SMC-Scp complex subunit ScpB</fullName>
    </submittedName>
</protein>
<dbReference type="NCBIfam" id="TIGR00281">
    <property type="entry name" value="SMC-Scp complex subunit ScpB"/>
    <property type="match status" value="1"/>
</dbReference>
<evidence type="ECO:0000256" key="5">
    <source>
        <dbReference type="SAM" id="MobiDB-lite"/>
    </source>
</evidence>
<feature type="compositionally biased region" description="Low complexity" evidence="5">
    <location>
        <begin position="388"/>
        <end position="397"/>
    </location>
</feature>
<evidence type="ECO:0000256" key="2">
    <source>
        <dbReference type="ARBA" id="ARBA00022618"/>
    </source>
</evidence>
<dbReference type="RefSeq" id="WP_371837641.1">
    <property type="nucleotide sequence ID" value="NZ_JBGMEK010000004.1"/>
</dbReference>
<keyword evidence="1" id="KW-0963">Cytoplasm</keyword>
<dbReference type="PANTHER" id="PTHR34298:SF2">
    <property type="entry name" value="SEGREGATION AND CONDENSATION PROTEIN B"/>
    <property type="match status" value="1"/>
</dbReference>
<keyword evidence="4" id="KW-0131">Cell cycle</keyword>
<evidence type="ECO:0000256" key="4">
    <source>
        <dbReference type="ARBA" id="ARBA00023306"/>
    </source>
</evidence>
<dbReference type="EMBL" id="JBGMEK010000004">
    <property type="protein sequence ID" value="MFA0810031.1"/>
    <property type="molecule type" value="Genomic_DNA"/>
</dbReference>
<dbReference type="InterPro" id="IPR005234">
    <property type="entry name" value="ScpB_csome_segregation"/>
</dbReference>
<gene>
    <name evidence="6" type="primary">scpB</name>
    <name evidence="6" type="ORF">ACCI49_03780</name>
</gene>
<dbReference type="Pfam" id="PF04079">
    <property type="entry name" value="SMC_ScpB"/>
    <property type="match status" value="1"/>
</dbReference>
<comment type="caution">
    <text evidence="6">The sequence shown here is derived from an EMBL/GenBank/DDBJ whole genome shotgun (WGS) entry which is preliminary data.</text>
</comment>
<evidence type="ECO:0000256" key="1">
    <source>
        <dbReference type="ARBA" id="ARBA00022490"/>
    </source>
</evidence>
<accession>A0ABV4NV90</accession>
<sequence>MTIAPELLRRIVEGALLAAGQPLSEEKLLSLLDEEEQPSKTTLRDILEAIAQDCAGRGFELKKVGTGWRFQVPEDLAPWVNRLWEEKAQRYSRATLETLAIIAYRQPVTRGDIEEIRGVAVSSQIVKTLLERGWIKVVGHRDVPGKPSLYATTREFLDYFNLSSLDDLPTLAEIRDIESLNKILEAEGLSPEEIATAETDSAGNELSQISGEVSAESGELEAQEDSEEEVVDIVAEESVGDIDSEPEYIDEDVRVEALVEEIVAETDAPVEEVELQEPVARDEIDEEIAVGDLDDAVEAAASLVAMEVERDQEEEASGDLNAVDTEAPSADPQVEKSETEQVMEAHSTAPIAATLPPSSLFGDNDTASESGSGERAEDSADVDEDSQDVVQVENTTP</sequence>
<evidence type="ECO:0000256" key="3">
    <source>
        <dbReference type="ARBA" id="ARBA00022829"/>
    </source>
</evidence>
<reference evidence="6 7" key="1">
    <citation type="submission" date="2024-08" db="EMBL/GenBank/DDBJ databases">
        <authorList>
            <person name="Ishaq N."/>
        </authorList>
    </citation>
    <scope>NUCLEOTIDE SEQUENCE [LARGE SCALE GENOMIC DNA]</scope>
    <source>
        <strain evidence="6 7">DSM 18651</strain>
    </source>
</reference>
<organism evidence="6 7">
    <name type="scientific">Microbulbifer epialgicus</name>
    <dbReference type="NCBI Taxonomy" id="393907"/>
    <lineage>
        <taxon>Bacteria</taxon>
        <taxon>Pseudomonadati</taxon>
        <taxon>Pseudomonadota</taxon>
        <taxon>Gammaproteobacteria</taxon>
        <taxon>Cellvibrionales</taxon>
        <taxon>Microbulbiferaceae</taxon>
        <taxon>Microbulbifer</taxon>
    </lineage>
</organism>
<feature type="region of interest" description="Disordered" evidence="5">
    <location>
        <begin position="308"/>
        <end position="397"/>
    </location>
</feature>
<dbReference type="PANTHER" id="PTHR34298">
    <property type="entry name" value="SEGREGATION AND CONDENSATION PROTEIN B"/>
    <property type="match status" value="1"/>
</dbReference>
<name>A0ABV4NV90_9GAMM</name>
<keyword evidence="3" id="KW-0159">Chromosome partition</keyword>
<evidence type="ECO:0000313" key="7">
    <source>
        <dbReference type="Proteomes" id="UP001569428"/>
    </source>
</evidence>
<dbReference type="InterPro" id="IPR036390">
    <property type="entry name" value="WH_DNA-bd_sf"/>
</dbReference>
<keyword evidence="7" id="KW-1185">Reference proteome</keyword>
<proteinExistence type="predicted"/>
<keyword evidence="2" id="KW-0132">Cell division</keyword>
<dbReference type="Proteomes" id="UP001569428">
    <property type="component" value="Unassembled WGS sequence"/>
</dbReference>
<dbReference type="SUPFAM" id="SSF46785">
    <property type="entry name" value="Winged helix' DNA-binding domain"/>
    <property type="match status" value="2"/>
</dbReference>
<evidence type="ECO:0000313" key="6">
    <source>
        <dbReference type="EMBL" id="MFA0810031.1"/>
    </source>
</evidence>
<dbReference type="InterPro" id="IPR036388">
    <property type="entry name" value="WH-like_DNA-bd_sf"/>
</dbReference>
<dbReference type="Gene3D" id="1.10.10.10">
    <property type="entry name" value="Winged helix-like DNA-binding domain superfamily/Winged helix DNA-binding domain"/>
    <property type="match status" value="2"/>
</dbReference>